<dbReference type="Pfam" id="PF00001">
    <property type="entry name" value="7tm_1"/>
    <property type="match status" value="1"/>
</dbReference>
<evidence type="ECO:0000313" key="12">
    <source>
        <dbReference type="RefSeq" id="XP_010774133.1"/>
    </source>
</evidence>
<feature type="transmembrane region" description="Helical" evidence="9">
    <location>
        <begin position="82"/>
        <end position="103"/>
    </location>
</feature>
<feature type="transmembrane region" description="Helical" evidence="9">
    <location>
        <begin position="211"/>
        <end position="233"/>
    </location>
</feature>
<evidence type="ECO:0000313" key="11">
    <source>
        <dbReference type="Proteomes" id="UP000504611"/>
    </source>
</evidence>
<dbReference type="AlphaFoldDB" id="A0A6I9NG89"/>
<evidence type="ECO:0000256" key="6">
    <source>
        <dbReference type="ARBA" id="ARBA00023170"/>
    </source>
</evidence>
<dbReference type="OrthoDB" id="8804420at2759"/>
<keyword evidence="2 8" id="KW-0812">Transmembrane</keyword>
<keyword evidence="6 8" id="KW-0675">Receptor</keyword>
<dbReference type="GeneID" id="104949475"/>
<comment type="subcellular location">
    <subcellularLocation>
        <location evidence="1">Membrane</location>
    </subcellularLocation>
</comment>
<keyword evidence="11" id="KW-1185">Reference proteome</keyword>
<keyword evidence="5 9" id="KW-0472">Membrane</keyword>
<dbReference type="GO" id="GO:0006955">
    <property type="term" value="P:immune response"/>
    <property type="evidence" value="ECO:0007669"/>
    <property type="project" value="TreeGrafter"/>
</dbReference>
<feature type="transmembrane region" description="Helical" evidence="9">
    <location>
        <begin position="162"/>
        <end position="182"/>
    </location>
</feature>
<keyword evidence="7 8" id="KW-0807">Transducer</keyword>
<evidence type="ECO:0000256" key="1">
    <source>
        <dbReference type="ARBA" id="ARBA00004370"/>
    </source>
</evidence>
<dbReference type="PRINTS" id="PR01157">
    <property type="entry name" value="P2YPURNOCPTR"/>
</dbReference>
<dbReference type="InterPro" id="IPR000276">
    <property type="entry name" value="GPCR_Rhodpsn"/>
</dbReference>
<evidence type="ECO:0000256" key="2">
    <source>
        <dbReference type="ARBA" id="ARBA00022692"/>
    </source>
</evidence>
<comment type="similarity">
    <text evidence="8">Belongs to the G-protein coupled receptor 1 family.</text>
</comment>
<dbReference type="RefSeq" id="XP_010774133.1">
    <property type="nucleotide sequence ID" value="XM_010775831.1"/>
</dbReference>
<sequence length="422" mass="46824">MMALPNDITLFNSTSSPLTTEIYLNISVSPSAPSCTDWPAVPMNTLIPAIYSIICVLGIIGNTLTVWVLAHSSTSRRTVANTFMLNLCVSDLLFLLSLPLWAVYYSNGYKWTFGRAACKVCGALLHLNLYASIFFIMSMSVDRYLAIVHPLRSQGSRYPKRARFTCIVVWVLACACSAPTLFLRDTIYLPALGVEVCGIDYPDRAWDLTLAWMKIALAFLLPLLVISCCYWAIGRHLLADTGLGRMRTTSQPSNMPSFKSLESKDNCIKPERPPTPCVSPSSSVGRPLEGRGLERVLWTVASVVLAFFICWFPFHCVTFLELLKNEGWLNGCLVNWTTQNLTPLTLCMGFSNSAINPVLYCFIGNHFRGRLGGLCQGLFACLKARGEDHRQKRGSFSTRLSSFSQKLSDLKDLVIVEPSGHT</sequence>
<reference evidence="12" key="1">
    <citation type="submission" date="2025-08" db="UniProtKB">
        <authorList>
            <consortium name="RefSeq"/>
        </authorList>
    </citation>
    <scope>IDENTIFICATION</scope>
    <source>
        <tissue evidence="12">Muscle</tissue>
    </source>
</reference>
<feature type="transmembrane region" description="Helical" evidence="9">
    <location>
        <begin position="296"/>
        <end position="314"/>
    </location>
</feature>
<gene>
    <name evidence="12" type="primary">LOC104949475</name>
</gene>
<dbReference type="PANTHER" id="PTHR10489:SF952">
    <property type="entry name" value="TYPE-2 ANGIOTENSIN II RECEPTOR"/>
    <property type="match status" value="1"/>
</dbReference>
<dbReference type="Gene3D" id="1.20.1070.10">
    <property type="entry name" value="Rhodopsin 7-helix transmembrane proteins"/>
    <property type="match status" value="1"/>
</dbReference>
<dbReference type="PROSITE" id="PS00237">
    <property type="entry name" value="G_PROTEIN_RECEP_F1_1"/>
    <property type="match status" value="1"/>
</dbReference>
<protein>
    <submittedName>
        <fullName evidence="12">Type-2 angiotensin II receptor-like</fullName>
    </submittedName>
</protein>
<name>A0A6I9NG89_9TELE</name>
<dbReference type="InterPro" id="IPR050119">
    <property type="entry name" value="CCR1-9-like"/>
</dbReference>
<proteinExistence type="inferred from homology"/>
<dbReference type="PANTHER" id="PTHR10489">
    <property type="entry name" value="CELL ADHESION MOLECULE"/>
    <property type="match status" value="1"/>
</dbReference>
<dbReference type="GO" id="GO:0030593">
    <property type="term" value="P:neutrophil chemotaxis"/>
    <property type="evidence" value="ECO:0007669"/>
    <property type="project" value="TreeGrafter"/>
</dbReference>
<dbReference type="GO" id="GO:0019722">
    <property type="term" value="P:calcium-mediated signaling"/>
    <property type="evidence" value="ECO:0007669"/>
    <property type="project" value="TreeGrafter"/>
</dbReference>
<dbReference type="GO" id="GO:0016493">
    <property type="term" value="F:C-C chemokine receptor activity"/>
    <property type="evidence" value="ECO:0007669"/>
    <property type="project" value="TreeGrafter"/>
</dbReference>
<dbReference type="PROSITE" id="PS50262">
    <property type="entry name" value="G_PROTEIN_RECEP_F1_2"/>
    <property type="match status" value="1"/>
</dbReference>
<evidence type="ECO:0000259" key="10">
    <source>
        <dbReference type="PROSITE" id="PS50262"/>
    </source>
</evidence>
<organism evidence="11 12">
    <name type="scientific">Notothenia coriiceps</name>
    <name type="common">black rockcod</name>
    <dbReference type="NCBI Taxonomy" id="8208"/>
    <lineage>
        <taxon>Eukaryota</taxon>
        <taxon>Metazoa</taxon>
        <taxon>Chordata</taxon>
        <taxon>Craniata</taxon>
        <taxon>Vertebrata</taxon>
        <taxon>Euteleostomi</taxon>
        <taxon>Actinopterygii</taxon>
        <taxon>Neopterygii</taxon>
        <taxon>Teleostei</taxon>
        <taxon>Neoteleostei</taxon>
        <taxon>Acanthomorphata</taxon>
        <taxon>Eupercaria</taxon>
        <taxon>Perciformes</taxon>
        <taxon>Notothenioidei</taxon>
        <taxon>Nototheniidae</taxon>
        <taxon>Notothenia</taxon>
    </lineage>
</organism>
<dbReference type="GO" id="GO:0009897">
    <property type="term" value="C:external side of plasma membrane"/>
    <property type="evidence" value="ECO:0007669"/>
    <property type="project" value="TreeGrafter"/>
</dbReference>
<evidence type="ECO:0000256" key="4">
    <source>
        <dbReference type="ARBA" id="ARBA00023040"/>
    </source>
</evidence>
<dbReference type="Proteomes" id="UP000504611">
    <property type="component" value="Unplaced"/>
</dbReference>
<dbReference type="SUPFAM" id="SSF81321">
    <property type="entry name" value="Family A G protein-coupled receptor-like"/>
    <property type="match status" value="1"/>
</dbReference>
<dbReference type="InterPro" id="IPR017452">
    <property type="entry name" value="GPCR_Rhodpsn_7TM"/>
</dbReference>
<evidence type="ECO:0000256" key="9">
    <source>
        <dbReference type="SAM" id="Phobius"/>
    </source>
</evidence>
<evidence type="ECO:0000256" key="7">
    <source>
        <dbReference type="ARBA" id="ARBA00023224"/>
    </source>
</evidence>
<dbReference type="PRINTS" id="PR00237">
    <property type="entry name" value="GPCRRHODOPSN"/>
</dbReference>
<evidence type="ECO:0000256" key="3">
    <source>
        <dbReference type="ARBA" id="ARBA00022989"/>
    </source>
</evidence>
<accession>A0A6I9NG89</accession>
<dbReference type="GO" id="GO:0007204">
    <property type="term" value="P:positive regulation of cytosolic calcium ion concentration"/>
    <property type="evidence" value="ECO:0007669"/>
    <property type="project" value="TreeGrafter"/>
</dbReference>
<dbReference type="GO" id="GO:0019957">
    <property type="term" value="F:C-C chemokine binding"/>
    <property type="evidence" value="ECO:0007669"/>
    <property type="project" value="TreeGrafter"/>
</dbReference>
<feature type="domain" description="G-protein coupled receptors family 1 profile" evidence="10">
    <location>
        <begin position="61"/>
        <end position="360"/>
    </location>
</feature>
<dbReference type="KEGG" id="ncc:104949475"/>
<keyword evidence="3 9" id="KW-1133">Transmembrane helix</keyword>
<evidence type="ECO:0000256" key="8">
    <source>
        <dbReference type="RuleBase" id="RU000688"/>
    </source>
</evidence>
<feature type="transmembrane region" description="Helical" evidence="9">
    <location>
        <begin position="49"/>
        <end position="70"/>
    </location>
</feature>
<evidence type="ECO:0000256" key="5">
    <source>
        <dbReference type="ARBA" id="ARBA00023136"/>
    </source>
</evidence>
<feature type="transmembrane region" description="Helical" evidence="9">
    <location>
        <begin position="123"/>
        <end position="141"/>
    </location>
</feature>
<keyword evidence="4 8" id="KW-0297">G-protein coupled receptor</keyword>